<dbReference type="PANTHER" id="PTHR30121">
    <property type="entry name" value="UNCHARACTERIZED PROTEIN YJGR-RELATED"/>
    <property type="match status" value="1"/>
</dbReference>
<dbReference type="Pfam" id="PF12696">
    <property type="entry name" value="TraG-D_C"/>
    <property type="match status" value="1"/>
</dbReference>
<dbReference type="STRING" id="299255.SAMN02745129_2079"/>
<evidence type="ECO:0000256" key="1">
    <source>
        <dbReference type="SAM" id="MobiDB-lite"/>
    </source>
</evidence>
<feature type="transmembrane region" description="Helical" evidence="2">
    <location>
        <begin position="39"/>
        <end position="56"/>
    </location>
</feature>
<dbReference type="SUPFAM" id="SSF52540">
    <property type="entry name" value="P-loop containing nucleoside triphosphate hydrolases"/>
    <property type="match status" value="1"/>
</dbReference>
<dbReference type="Gene3D" id="3.40.50.300">
    <property type="entry name" value="P-loop containing nucleotide triphosphate hydrolases"/>
    <property type="match status" value="2"/>
</dbReference>
<evidence type="ECO:0000313" key="5">
    <source>
        <dbReference type="Proteomes" id="UP000184268"/>
    </source>
</evidence>
<feature type="compositionally biased region" description="Basic and acidic residues" evidence="1">
    <location>
        <begin position="714"/>
        <end position="723"/>
    </location>
</feature>
<feature type="domain" description="TraD/TraG TraM recognition site" evidence="3">
    <location>
        <begin position="422"/>
        <end position="521"/>
    </location>
</feature>
<feature type="compositionally biased region" description="Basic and acidic residues" evidence="1">
    <location>
        <begin position="667"/>
        <end position="682"/>
    </location>
</feature>
<gene>
    <name evidence="4" type="ORF">SAMN02745129_2079</name>
</gene>
<dbReference type="InterPro" id="IPR051162">
    <property type="entry name" value="T4SS_component"/>
</dbReference>
<proteinExistence type="predicted"/>
<organism evidence="4 5">
    <name type="scientific">Ferrimonas marina</name>
    <dbReference type="NCBI Taxonomy" id="299255"/>
    <lineage>
        <taxon>Bacteria</taxon>
        <taxon>Pseudomonadati</taxon>
        <taxon>Pseudomonadota</taxon>
        <taxon>Gammaproteobacteria</taxon>
        <taxon>Alteromonadales</taxon>
        <taxon>Ferrimonadaceae</taxon>
        <taxon>Ferrimonas</taxon>
    </lineage>
</organism>
<evidence type="ECO:0000256" key="2">
    <source>
        <dbReference type="SAM" id="Phobius"/>
    </source>
</evidence>
<dbReference type="OrthoDB" id="7817736at2"/>
<dbReference type="Proteomes" id="UP000184268">
    <property type="component" value="Unassembled WGS sequence"/>
</dbReference>
<dbReference type="RefSeq" id="WP_067663399.1">
    <property type="nucleotide sequence ID" value="NZ_FQXG01000003.1"/>
</dbReference>
<dbReference type="EMBL" id="FQXG01000003">
    <property type="protein sequence ID" value="SHH48291.1"/>
    <property type="molecule type" value="Genomic_DNA"/>
</dbReference>
<reference evidence="4 5" key="1">
    <citation type="submission" date="2016-11" db="EMBL/GenBank/DDBJ databases">
        <authorList>
            <person name="Jaros S."/>
            <person name="Januszkiewicz K."/>
            <person name="Wedrychowicz H."/>
        </authorList>
    </citation>
    <scope>NUCLEOTIDE SEQUENCE [LARGE SCALE GENOMIC DNA]</scope>
    <source>
        <strain evidence="4 5">DSM 16917</strain>
    </source>
</reference>
<feature type="transmembrane region" description="Helical" evidence="2">
    <location>
        <begin position="62"/>
        <end position="80"/>
    </location>
</feature>
<dbReference type="InterPro" id="IPR027417">
    <property type="entry name" value="P-loop_NTPase"/>
</dbReference>
<keyword evidence="2" id="KW-0472">Membrane</keyword>
<sequence>MAESYHGVSVNEDLDPSLMWRDTAPVSVKAKRFFRDNDAFILMMCGFATIALGLLLPPENPLSLIADLGLAVAFVITLILRPKKTKYTFRSPRNPGAKPNDDDGILLWGTSLDDYTPLYSSTGDLTTHALVFGSTGSGKSRFLLGVLYQSMLFGSGCMMVDGKGDNTIWHLVYSICRRVGREDDLLLINYLIPENKGDTQEIRDLSRLSNTNQPFNSGTADELRTLIVGLMPDAGPDPMWQERASAMLKAVLSCLVYMRDRGDFNLDVRKIREYMPLDKCIELTQDKANVPDAVKYDMTKYLLDLPGYTEEDAFMGTLNAKAQESHGYLQMQLTGVLSDLSSTYKHIFDTPVGEVSFRDVVFNRRVLFVMLPALSRDPQALAGLGKLVISGIRSALAPALGSLAEGSKATVVDTKPTNSSVPFVLIMDEYGFYAVPGFSIVAAQARSLGVSCFWAGQDYPGFTRSSEIEAKSTVANTNFTVVMKLEDAEDTYQLVQKRAGEAQVEYASGKERSGTSSYRDRGTTDVRNVNRVNLRDLVRQRPGQAHILWKDYLIRAQLYYADPFLSTYMKPNKFVIVNKPTTDQLRELGEKRETYRKNLLSEENKAEGVEVSEGLKRLFGHYGLAMSRRMPSSSASQFAVAAGEVQRKLIDAGMAALVAKQERDKERLAKAAEEAKKPKPAEPESVAQMEESTASASVDGTSKPDLQSRAPVVESDRGVEDSGRGLGSTLKDVINDSINARIRSIGLNLSVEERARYTVDAILPDQEDLSGLAAELDTYPEASPERIADDELEALIAQIQADEDL</sequence>
<dbReference type="InterPro" id="IPR032689">
    <property type="entry name" value="TraG-D_C"/>
</dbReference>
<keyword evidence="5" id="KW-1185">Reference proteome</keyword>
<protein>
    <submittedName>
        <fullName evidence="4">Intracellular multiplication protein IcmO</fullName>
    </submittedName>
</protein>
<feature type="compositionally biased region" description="Polar residues" evidence="1">
    <location>
        <begin position="690"/>
        <end position="700"/>
    </location>
</feature>
<name>A0A1M5TC78_9GAMM</name>
<feature type="region of interest" description="Disordered" evidence="1">
    <location>
        <begin position="667"/>
        <end position="726"/>
    </location>
</feature>
<accession>A0A1M5TC78</accession>
<keyword evidence="2" id="KW-1133">Transmembrane helix</keyword>
<dbReference type="AlphaFoldDB" id="A0A1M5TC78"/>
<evidence type="ECO:0000259" key="3">
    <source>
        <dbReference type="Pfam" id="PF12696"/>
    </source>
</evidence>
<evidence type="ECO:0000313" key="4">
    <source>
        <dbReference type="EMBL" id="SHH48291.1"/>
    </source>
</evidence>
<dbReference type="PANTHER" id="PTHR30121:SF6">
    <property type="entry name" value="SLR6007 PROTEIN"/>
    <property type="match status" value="1"/>
</dbReference>
<keyword evidence="2" id="KW-0812">Transmembrane</keyword>